<comment type="caution">
    <text evidence="1">The sequence shown here is derived from an EMBL/GenBank/DDBJ whole genome shotgun (WGS) entry which is preliminary data.</text>
</comment>
<dbReference type="InterPro" id="IPR021903">
    <property type="entry name" value="DUF3515"/>
</dbReference>
<proteinExistence type="predicted"/>
<accession>A0ABV7WGD3</accession>
<name>A0ABV7WGD3_9MICO</name>
<protein>
    <submittedName>
        <fullName evidence="1">DUF3515 family protein</fullName>
    </submittedName>
</protein>
<dbReference type="Proteomes" id="UP001595685">
    <property type="component" value="Unassembled WGS sequence"/>
</dbReference>
<reference evidence="2" key="1">
    <citation type="journal article" date="2019" name="Int. J. Syst. Evol. Microbiol.">
        <title>The Global Catalogue of Microorganisms (GCM) 10K type strain sequencing project: providing services to taxonomists for standard genome sequencing and annotation.</title>
        <authorList>
            <consortium name="The Broad Institute Genomics Platform"/>
            <consortium name="The Broad Institute Genome Sequencing Center for Infectious Disease"/>
            <person name="Wu L."/>
            <person name="Ma J."/>
        </authorList>
    </citation>
    <scope>NUCLEOTIDE SEQUENCE [LARGE SCALE GENOMIC DNA]</scope>
    <source>
        <strain evidence="2">NCAIM B.02333</strain>
    </source>
</reference>
<dbReference type="RefSeq" id="WP_340293188.1">
    <property type="nucleotide sequence ID" value="NZ_JBBEOI010000099.1"/>
</dbReference>
<evidence type="ECO:0000313" key="1">
    <source>
        <dbReference type="EMBL" id="MFC3688283.1"/>
    </source>
</evidence>
<evidence type="ECO:0000313" key="2">
    <source>
        <dbReference type="Proteomes" id="UP001595685"/>
    </source>
</evidence>
<dbReference type="Pfam" id="PF12028">
    <property type="entry name" value="DUF3515"/>
    <property type="match status" value="1"/>
</dbReference>
<sequence>MLLGLAAVALVPGCAGPVQVTAAPEGSSDACADVLALLPAELAGQPERETRGAGTAAWGDPAVLLRCGEEPVLASTQPCVSVPGGGEDVDWVVLASDDSGSIVRTFGRDPSVEVEVPATYGPAPVAVLPDLAEAVAAVPATAVCTG</sequence>
<organism evidence="1 2">
    <name type="scientific">Aquipuribacter hungaricus</name>
    <dbReference type="NCBI Taxonomy" id="545624"/>
    <lineage>
        <taxon>Bacteria</taxon>
        <taxon>Bacillati</taxon>
        <taxon>Actinomycetota</taxon>
        <taxon>Actinomycetes</taxon>
        <taxon>Micrococcales</taxon>
        <taxon>Intrasporangiaceae</taxon>
        <taxon>Aquipuribacter</taxon>
    </lineage>
</organism>
<keyword evidence="2" id="KW-1185">Reference proteome</keyword>
<gene>
    <name evidence="1" type="ORF">ACFOLH_08015</name>
</gene>
<dbReference type="EMBL" id="JBHRWW010000004">
    <property type="protein sequence ID" value="MFC3688283.1"/>
    <property type="molecule type" value="Genomic_DNA"/>
</dbReference>